<evidence type="ECO:0000313" key="2">
    <source>
        <dbReference type="EMBL" id="KLO05992.1"/>
    </source>
</evidence>
<dbReference type="InParanoid" id="A0A0H2R3S8"/>
<feature type="region of interest" description="Disordered" evidence="1">
    <location>
        <begin position="1"/>
        <end position="39"/>
    </location>
</feature>
<dbReference type="AlphaFoldDB" id="A0A0H2R3S8"/>
<organism evidence="2 3">
    <name type="scientific">Schizopora paradoxa</name>
    <dbReference type="NCBI Taxonomy" id="27342"/>
    <lineage>
        <taxon>Eukaryota</taxon>
        <taxon>Fungi</taxon>
        <taxon>Dikarya</taxon>
        <taxon>Basidiomycota</taxon>
        <taxon>Agaricomycotina</taxon>
        <taxon>Agaricomycetes</taxon>
        <taxon>Hymenochaetales</taxon>
        <taxon>Schizoporaceae</taxon>
        <taxon>Schizopora</taxon>
    </lineage>
</organism>
<reference evidence="2 3" key="1">
    <citation type="submission" date="2015-04" db="EMBL/GenBank/DDBJ databases">
        <title>Complete genome sequence of Schizopora paradoxa KUC8140, a cosmopolitan wood degrader in East Asia.</title>
        <authorList>
            <consortium name="DOE Joint Genome Institute"/>
            <person name="Min B."/>
            <person name="Park H."/>
            <person name="Jang Y."/>
            <person name="Kim J.-J."/>
            <person name="Kim K.H."/>
            <person name="Pangilinan J."/>
            <person name="Lipzen A."/>
            <person name="Riley R."/>
            <person name="Grigoriev I.V."/>
            <person name="Spatafora J.W."/>
            <person name="Choi I.-G."/>
        </authorList>
    </citation>
    <scope>NUCLEOTIDE SEQUENCE [LARGE SCALE GENOMIC DNA]</scope>
    <source>
        <strain evidence="2 3">KUC8140</strain>
    </source>
</reference>
<sequence length="415" mass="45940">MDSPSLLASSVGGDVGPELTTRKRGCSNDSDSDDSADNSDFKRTKLAISNTAFKFSLNSDVLLEIFEHGCSTPASIAPNAGLSVAPGLVFSQVCRSWRSLALAQSRLWSSFSWYKDASAEEEDEYEEDKPDEPIIGDERFHDTPEIRKYLVDSVFNIQKRLKRLKLHCEQGTLPEGKAYRLDSAPMLESLNFKISQYDPKLKPVSISKAIAVDLSNLGSLRDLSLTGNVFIIRQFNDLKSLQLVLLRLNNVVGVDPLERPRRSFAMSTSDLFAVLNSSPNIYWITSVVSLPNTLPVPPQRLLLHRLRKLGLILESGSAAVLNSLFQSLDLPLLTGLNLVLYGTGRGLEGIRSWAIGSTLESVTELKITCDWSRNPIDEDLRSLLICMPRLDFLNLHSDCISSQTLLLLTLQPSGE</sequence>
<proteinExistence type="predicted"/>
<accession>A0A0H2R3S8</accession>
<evidence type="ECO:0000256" key="1">
    <source>
        <dbReference type="SAM" id="MobiDB-lite"/>
    </source>
</evidence>
<protein>
    <recommendedName>
        <fullName evidence="4">F-box domain-containing protein</fullName>
    </recommendedName>
</protein>
<gene>
    <name evidence="2" type="ORF">SCHPADRAFT_987169</name>
</gene>
<name>A0A0H2R3S8_9AGAM</name>
<dbReference type="OrthoDB" id="2269034at2759"/>
<dbReference type="EMBL" id="KQ086248">
    <property type="protein sequence ID" value="KLO05992.1"/>
    <property type="molecule type" value="Genomic_DNA"/>
</dbReference>
<evidence type="ECO:0000313" key="3">
    <source>
        <dbReference type="Proteomes" id="UP000053477"/>
    </source>
</evidence>
<keyword evidence="3" id="KW-1185">Reference proteome</keyword>
<dbReference type="Proteomes" id="UP000053477">
    <property type="component" value="Unassembled WGS sequence"/>
</dbReference>
<evidence type="ECO:0008006" key="4">
    <source>
        <dbReference type="Google" id="ProtNLM"/>
    </source>
</evidence>